<dbReference type="PRINTS" id="PR00479">
    <property type="entry name" value="PRPHPHLPASEC"/>
</dbReference>
<dbReference type="SMART" id="SM00770">
    <property type="entry name" value="Zn_dep_PLPC"/>
    <property type="match status" value="1"/>
</dbReference>
<keyword evidence="10" id="KW-0862">Zinc</keyword>
<keyword evidence="6" id="KW-0479">Metal-binding</keyword>
<evidence type="ECO:0000256" key="3">
    <source>
        <dbReference type="ARBA" id="ARBA00018391"/>
    </source>
</evidence>
<keyword evidence="19" id="KW-1185">Reference proteome</keyword>
<dbReference type="InterPro" id="IPR001531">
    <property type="entry name" value="Zn_PLipaseC"/>
</dbReference>
<keyword evidence="7 16" id="KW-0732">Signal</keyword>
<keyword evidence="9" id="KW-0378">Hydrolase</keyword>
<evidence type="ECO:0000256" key="16">
    <source>
        <dbReference type="SAM" id="SignalP"/>
    </source>
</evidence>
<evidence type="ECO:0000256" key="12">
    <source>
        <dbReference type="ARBA" id="ARBA00022852"/>
    </source>
</evidence>
<dbReference type="Pfam" id="PF01477">
    <property type="entry name" value="PLAT"/>
    <property type="match status" value="1"/>
</dbReference>
<accession>A0A1M6J8V2</accession>
<evidence type="ECO:0000256" key="13">
    <source>
        <dbReference type="ARBA" id="ARBA00023026"/>
    </source>
</evidence>
<evidence type="ECO:0000256" key="4">
    <source>
        <dbReference type="ARBA" id="ARBA00022525"/>
    </source>
</evidence>
<dbReference type="PROSITE" id="PS51346">
    <property type="entry name" value="PROKAR_ZN_DEPEND_PLPC_2"/>
    <property type="match status" value="1"/>
</dbReference>
<dbReference type="GO" id="GO:0034480">
    <property type="term" value="F:phosphatidylcholine phospholipase C activity"/>
    <property type="evidence" value="ECO:0007669"/>
    <property type="project" value="UniProtKB-EC"/>
</dbReference>
<feature type="signal peptide" evidence="16">
    <location>
        <begin position="1"/>
        <end position="26"/>
    </location>
</feature>
<evidence type="ECO:0000259" key="17">
    <source>
        <dbReference type="PROSITE" id="PS51346"/>
    </source>
</evidence>
<feature type="chain" id="PRO_5012093337" description="Phospholipase C" evidence="16">
    <location>
        <begin position="27"/>
        <end position="398"/>
    </location>
</feature>
<dbReference type="Pfam" id="PF00882">
    <property type="entry name" value="Zn_dep_PLPC"/>
    <property type="match status" value="1"/>
</dbReference>
<dbReference type="AlphaFoldDB" id="A0A1M6J8V2"/>
<dbReference type="Gene3D" id="1.10.575.10">
    <property type="entry name" value="P1 Nuclease"/>
    <property type="match status" value="1"/>
</dbReference>
<evidence type="ECO:0000313" key="18">
    <source>
        <dbReference type="EMBL" id="SHJ43070.1"/>
    </source>
</evidence>
<comment type="cofactor">
    <cofactor evidence="1">
        <name>Ca(2+)</name>
        <dbReference type="ChEBI" id="CHEBI:29108"/>
    </cofactor>
</comment>
<dbReference type="RefSeq" id="WP_072986489.1">
    <property type="nucleotide sequence ID" value="NZ_FQZB01000008.1"/>
</dbReference>
<dbReference type="STRING" id="1121302.SAMN02745163_01949"/>
<dbReference type="InterPro" id="IPR036392">
    <property type="entry name" value="PLAT/LH2_dom_sf"/>
</dbReference>
<keyword evidence="13" id="KW-0843">Virulence</keyword>
<dbReference type="SUPFAM" id="SSF49723">
    <property type="entry name" value="Lipase/lipooxygenase domain (PLAT/LH2 domain)"/>
    <property type="match status" value="1"/>
</dbReference>
<dbReference type="Proteomes" id="UP000184310">
    <property type="component" value="Unassembled WGS sequence"/>
</dbReference>
<evidence type="ECO:0000256" key="8">
    <source>
        <dbReference type="ARBA" id="ARBA00022735"/>
    </source>
</evidence>
<dbReference type="SUPFAM" id="SSF48537">
    <property type="entry name" value="Phospholipase C/P1 nuclease"/>
    <property type="match status" value="1"/>
</dbReference>
<comment type="catalytic activity">
    <reaction evidence="15">
        <text>a 1,2-diacyl-sn-glycero-3-phosphocholine + H2O = phosphocholine + a 1,2-diacyl-sn-glycerol + H(+)</text>
        <dbReference type="Rhea" id="RHEA:10604"/>
        <dbReference type="ChEBI" id="CHEBI:15377"/>
        <dbReference type="ChEBI" id="CHEBI:15378"/>
        <dbReference type="ChEBI" id="CHEBI:17815"/>
        <dbReference type="ChEBI" id="CHEBI:57643"/>
        <dbReference type="ChEBI" id="CHEBI:295975"/>
        <dbReference type="EC" id="3.1.4.3"/>
    </reaction>
</comment>
<dbReference type="OrthoDB" id="1937927at2"/>
<evidence type="ECO:0000256" key="2">
    <source>
        <dbReference type="ARBA" id="ARBA00012018"/>
    </source>
</evidence>
<dbReference type="EC" id="3.1.4.3" evidence="2"/>
<keyword evidence="12" id="KW-0204">Cytolysis</keyword>
<evidence type="ECO:0000256" key="6">
    <source>
        <dbReference type="ARBA" id="ARBA00022723"/>
    </source>
</evidence>
<evidence type="ECO:0000256" key="7">
    <source>
        <dbReference type="ARBA" id="ARBA00022729"/>
    </source>
</evidence>
<dbReference type="GO" id="GO:0008270">
    <property type="term" value="F:zinc ion binding"/>
    <property type="evidence" value="ECO:0007669"/>
    <property type="project" value="InterPro"/>
</dbReference>
<gene>
    <name evidence="18" type="ORF">SAMN02745163_01949</name>
</gene>
<dbReference type="PROSITE" id="PS00384">
    <property type="entry name" value="PROKAR_ZN_DEPEND_PLPC_1"/>
    <property type="match status" value="1"/>
</dbReference>
<evidence type="ECO:0000256" key="14">
    <source>
        <dbReference type="ARBA" id="ARBA00031285"/>
    </source>
</evidence>
<sequence length="398" mass="44881">MNKKLKLLTLSLTTISMLNCSTIVNAWDSREDATVMDTHKMIAVQALKLIENDMKADTKVNANLELLKKNILSYQKGAIAPDFGVVGVDRDYELYQDHFYDPDSGDNFTANITYPFYKVPDTAESQIRNYFSQALATWKDGDYAQASYLLGKAIHYFGDINQPHHALNWTGGPGTAHTNFEGYIESVKDKFKINTIGNDKSEYTLNNDKPILEFLTIQANKYARLSKSLAPKVSMKNSYTEWEDAASISLSNAQKGMAVMVYRFLEEVSKNTTSVVNNKIGKFHVVLTTDSEKDSGTDDYVYFGINFKNGKNVEFECNLPGNDFKTGTTGSYQFDIEDPNLIVSDIEKVYIRKQKYMGDDLKLKKALVYIGGQRVVNNDVNSWLKGNVTYNIDLNKAK</sequence>
<dbReference type="InterPro" id="IPR008947">
    <property type="entry name" value="PLipase_C/P1_nuclease_dom_sf"/>
</dbReference>
<organism evidence="18 19">
    <name type="scientific">Clostridium cavendishii DSM 21758</name>
    <dbReference type="NCBI Taxonomy" id="1121302"/>
    <lineage>
        <taxon>Bacteria</taxon>
        <taxon>Bacillati</taxon>
        <taxon>Bacillota</taxon>
        <taxon>Clostridia</taxon>
        <taxon>Eubacteriales</taxon>
        <taxon>Clostridiaceae</taxon>
        <taxon>Clostridium</taxon>
    </lineage>
</organism>
<dbReference type="GO" id="GO:0031640">
    <property type="term" value="P:killing of cells of another organism"/>
    <property type="evidence" value="ECO:0007669"/>
    <property type="project" value="UniProtKB-KW"/>
</dbReference>
<evidence type="ECO:0000256" key="1">
    <source>
        <dbReference type="ARBA" id="ARBA00001913"/>
    </source>
</evidence>
<keyword evidence="5" id="KW-0800">Toxin</keyword>
<evidence type="ECO:0000256" key="10">
    <source>
        <dbReference type="ARBA" id="ARBA00022833"/>
    </source>
</evidence>
<evidence type="ECO:0000256" key="9">
    <source>
        <dbReference type="ARBA" id="ARBA00022801"/>
    </source>
</evidence>
<keyword evidence="4" id="KW-0964">Secreted</keyword>
<dbReference type="GO" id="GO:0090729">
    <property type="term" value="F:toxin activity"/>
    <property type="evidence" value="ECO:0007669"/>
    <property type="project" value="UniProtKB-KW"/>
</dbReference>
<proteinExistence type="predicted"/>
<evidence type="ECO:0000256" key="11">
    <source>
        <dbReference type="ARBA" id="ARBA00022837"/>
    </source>
</evidence>
<keyword evidence="8" id="KW-0354">Hemolysis</keyword>
<dbReference type="InterPro" id="IPR001024">
    <property type="entry name" value="PLAT/LH2_dom"/>
</dbReference>
<dbReference type="Gene3D" id="2.60.60.20">
    <property type="entry name" value="PLAT/LH2 domain"/>
    <property type="match status" value="1"/>
</dbReference>
<keyword evidence="11" id="KW-0106">Calcium</keyword>
<dbReference type="CDD" id="cd11009">
    <property type="entry name" value="Zn_dep_PLPC"/>
    <property type="match status" value="1"/>
</dbReference>
<feature type="domain" description="Zn-dependent PLC" evidence="17">
    <location>
        <begin position="24"/>
        <end position="275"/>
    </location>
</feature>
<dbReference type="EMBL" id="FQZB01000008">
    <property type="protein sequence ID" value="SHJ43070.1"/>
    <property type="molecule type" value="Genomic_DNA"/>
</dbReference>
<evidence type="ECO:0000313" key="19">
    <source>
        <dbReference type="Proteomes" id="UP000184310"/>
    </source>
</evidence>
<reference evidence="18 19" key="1">
    <citation type="submission" date="2016-11" db="EMBL/GenBank/DDBJ databases">
        <authorList>
            <person name="Jaros S."/>
            <person name="Januszkiewicz K."/>
            <person name="Wedrychowicz H."/>
        </authorList>
    </citation>
    <scope>NUCLEOTIDE SEQUENCE [LARGE SCALE GENOMIC DNA]</scope>
    <source>
        <strain evidence="18 19">DSM 21758</strain>
    </source>
</reference>
<evidence type="ECO:0000256" key="5">
    <source>
        <dbReference type="ARBA" id="ARBA00022656"/>
    </source>
</evidence>
<dbReference type="InterPro" id="IPR029002">
    <property type="entry name" value="PLPC/GPLD1"/>
</dbReference>
<name>A0A1M6J8V2_9CLOT</name>
<evidence type="ECO:0000256" key="15">
    <source>
        <dbReference type="ARBA" id="ARBA00047492"/>
    </source>
</evidence>
<protein>
    <recommendedName>
        <fullName evidence="3">Phospholipase C</fullName>
        <ecNumber evidence="2">3.1.4.3</ecNumber>
    </recommendedName>
    <alternativeName>
        <fullName evidence="14">Phosphatidylcholine cholinephosphohydrolase</fullName>
    </alternativeName>
</protein>